<dbReference type="Proteomes" id="UP001596135">
    <property type="component" value="Unassembled WGS sequence"/>
</dbReference>
<dbReference type="InterPro" id="IPR022742">
    <property type="entry name" value="Hydrolase_4"/>
</dbReference>
<dbReference type="InterPro" id="IPR029058">
    <property type="entry name" value="AB_hydrolase_fold"/>
</dbReference>
<sequence length="240" mass="26340">MLATVLAPISRRLVYPRGETRIPVEDTTYDVTVRGAQLRGWVLNPGREHALVYFGGNGEALGWLRPELERRFPDHTSYLVAYRGYGASSGKPSQRALTADAFALVDHAAHRHPEAPVDVLGRSLGSGVAVQVAAHRPIERLVLVTPFDSLAATAGDLFPRLPVRHLVKDRWDSAAIAPEVTADVLVLRAGRDALVRPARTDALLRVLRPDTHVVDFPDAGHSDLSEDPAYWKAIEDFLQP</sequence>
<dbReference type="Pfam" id="PF12146">
    <property type="entry name" value="Hydrolase_4"/>
    <property type="match status" value="1"/>
</dbReference>
<dbReference type="Gene3D" id="3.40.50.1820">
    <property type="entry name" value="alpha/beta hydrolase"/>
    <property type="match status" value="1"/>
</dbReference>
<keyword evidence="3" id="KW-1185">Reference proteome</keyword>
<keyword evidence="2" id="KW-0378">Hydrolase</keyword>
<organism evidence="2 3">
    <name type="scientific">Nocardioides hankookensis</name>
    <dbReference type="NCBI Taxonomy" id="443157"/>
    <lineage>
        <taxon>Bacteria</taxon>
        <taxon>Bacillati</taxon>
        <taxon>Actinomycetota</taxon>
        <taxon>Actinomycetes</taxon>
        <taxon>Propionibacteriales</taxon>
        <taxon>Nocardioidaceae</taxon>
        <taxon>Nocardioides</taxon>
    </lineage>
</organism>
<dbReference type="RefSeq" id="WP_379153499.1">
    <property type="nucleotide sequence ID" value="NZ_JBHSRJ010000004.1"/>
</dbReference>
<protein>
    <submittedName>
        <fullName evidence="2">Alpha/beta hydrolase</fullName>
    </submittedName>
</protein>
<dbReference type="PANTHER" id="PTHR12277">
    <property type="entry name" value="ALPHA/BETA HYDROLASE DOMAIN-CONTAINING PROTEIN"/>
    <property type="match status" value="1"/>
</dbReference>
<dbReference type="SUPFAM" id="SSF53474">
    <property type="entry name" value="alpha/beta-Hydrolases"/>
    <property type="match status" value="1"/>
</dbReference>
<evidence type="ECO:0000313" key="3">
    <source>
        <dbReference type="Proteomes" id="UP001596135"/>
    </source>
</evidence>
<evidence type="ECO:0000259" key="1">
    <source>
        <dbReference type="Pfam" id="PF12146"/>
    </source>
</evidence>
<reference evidence="3" key="1">
    <citation type="journal article" date="2019" name="Int. J. Syst. Evol. Microbiol.">
        <title>The Global Catalogue of Microorganisms (GCM) 10K type strain sequencing project: providing services to taxonomists for standard genome sequencing and annotation.</title>
        <authorList>
            <consortium name="The Broad Institute Genomics Platform"/>
            <consortium name="The Broad Institute Genome Sequencing Center for Infectious Disease"/>
            <person name="Wu L."/>
            <person name="Ma J."/>
        </authorList>
    </citation>
    <scope>NUCLEOTIDE SEQUENCE [LARGE SCALE GENOMIC DNA]</scope>
    <source>
        <strain evidence="3">CCUG 54522</strain>
    </source>
</reference>
<name>A0ABW1LIE0_9ACTN</name>
<gene>
    <name evidence="2" type="ORF">ACFPYL_10185</name>
</gene>
<dbReference type="EMBL" id="JBHSRJ010000004">
    <property type="protein sequence ID" value="MFC6043444.1"/>
    <property type="molecule type" value="Genomic_DNA"/>
</dbReference>
<comment type="caution">
    <text evidence="2">The sequence shown here is derived from an EMBL/GenBank/DDBJ whole genome shotgun (WGS) entry which is preliminary data.</text>
</comment>
<dbReference type="GO" id="GO:0016787">
    <property type="term" value="F:hydrolase activity"/>
    <property type="evidence" value="ECO:0007669"/>
    <property type="project" value="UniProtKB-KW"/>
</dbReference>
<evidence type="ECO:0000313" key="2">
    <source>
        <dbReference type="EMBL" id="MFC6043444.1"/>
    </source>
</evidence>
<feature type="domain" description="Serine aminopeptidase S33" evidence="1">
    <location>
        <begin position="77"/>
        <end position="150"/>
    </location>
</feature>
<proteinExistence type="predicted"/>
<accession>A0ABW1LIE0</accession>